<feature type="domain" description="KHA" evidence="1">
    <location>
        <begin position="3"/>
        <end position="82"/>
    </location>
</feature>
<dbReference type="PROSITE" id="PS51490">
    <property type="entry name" value="KHA"/>
    <property type="match status" value="1"/>
</dbReference>
<dbReference type="InterPro" id="IPR001646">
    <property type="entry name" value="5peptide_repeat"/>
</dbReference>
<dbReference type="SUPFAM" id="SSF89837">
    <property type="entry name" value="Doublecortin (DC)"/>
    <property type="match status" value="1"/>
</dbReference>
<dbReference type="SUPFAM" id="SSF54695">
    <property type="entry name" value="POZ domain"/>
    <property type="match status" value="1"/>
</dbReference>
<dbReference type="SMART" id="SM00225">
    <property type="entry name" value="BTB"/>
    <property type="match status" value="1"/>
</dbReference>
<sequence length="433" mass="47230">MKRVIIFRNGTQVDGKVILVTHSLDELLLTAGNKFGFVAKRVFTEKGGEIDDLKLIRDDDILYVSQGESFIPVKTTPCCRHVCKQSSSASNSSAEDGSGGLSRHDPAVITALMDLTVEAKHPSPPHPGHWVTLNVGGKYFTTSRSTLVNKEPNSMLARMFAERESGLYMSPSNVDAKGAYLIDRSPAYFEPILNYLRNGQLIFDSSLNAEGVLEEARFFGIDSVIPQLETMIAQSQQTRDNLPLTRRDVINALINTPFTSELRFQGVNLAGSDLSRLDLRYINFKFACLHGCRMVGANLSYCCLERADLSHAVLENAQLMGVKMLCANLEGANLRGCNFEDPAGARANMEGVNLKGANMENSFMAGANLRVATLKGANLKNCDLRAAVLAGADLQNCDLSGSDLHEANLRGANLKDAALELMLTPLHMSQTVR</sequence>
<gene>
    <name evidence="2" type="ORF">NTJ_09125</name>
</gene>
<evidence type="ECO:0000313" key="2">
    <source>
        <dbReference type="EMBL" id="BES96316.1"/>
    </source>
</evidence>
<accession>A0ABN7AZJ2</accession>
<proteinExistence type="predicted"/>
<evidence type="ECO:0000259" key="1">
    <source>
        <dbReference type="PROSITE" id="PS51490"/>
    </source>
</evidence>
<dbReference type="InterPro" id="IPR003533">
    <property type="entry name" value="Doublecortin_dom"/>
</dbReference>
<dbReference type="Gene3D" id="6.10.140.750">
    <property type="match status" value="1"/>
</dbReference>
<keyword evidence="3" id="KW-1185">Reference proteome</keyword>
<dbReference type="CDD" id="cd18368">
    <property type="entry name" value="BTB_POZ_KCTD9"/>
    <property type="match status" value="1"/>
</dbReference>
<dbReference type="InterPro" id="IPR021789">
    <property type="entry name" value="KHA_dom"/>
</dbReference>
<dbReference type="Gene3D" id="2.160.20.80">
    <property type="entry name" value="E3 ubiquitin-protein ligase SopA"/>
    <property type="match status" value="1"/>
</dbReference>
<dbReference type="Pfam" id="PF02214">
    <property type="entry name" value="BTB_2"/>
    <property type="match status" value="1"/>
</dbReference>
<dbReference type="InterPro" id="IPR036572">
    <property type="entry name" value="Doublecortin_dom_sf"/>
</dbReference>
<dbReference type="PANTHER" id="PTHR14136:SF17">
    <property type="entry name" value="BTB_POZ DOMAIN-CONTAINING PROTEIN KCTD9"/>
    <property type="match status" value="1"/>
</dbReference>
<dbReference type="CDD" id="cd17073">
    <property type="entry name" value="KHA"/>
    <property type="match status" value="1"/>
</dbReference>
<dbReference type="Proteomes" id="UP001307889">
    <property type="component" value="Chromosome 7"/>
</dbReference>
<dbReference type="InterPro" id="IPR011333">
    <property type="entry name" value="SKP1/BTB/POZ_sf"/>
</dbReference>
<dbReference type="PANTHER" id="PTHR14136">
    <property type="entry name" value="BTB_POZ DOMAIN-CONTAINING PROTEIN KCTD9"/>
    <property type="match status" value="1"/>
</dbReference>
<dbReference type="InterPro" id="IPR051082">
    <property type="entry name" value="Pentapeptide-BTB/POZ_domain"/>
</dbReference>
<dbReference type="Pfam" id="PF00805">
    <property type="entry name" value="Pentapeptide"/>
    <property type="match status" value="3"/>
</dbReference>
<evidence type="ECO:0000313" key="3">
    <source>
        <dbReference type="Proteomes" id="UP001307889"/>
    </source>
</evidence>
<name>A0ABN7AZJ2_9HEMI</name>
<dbReference type="InterPro" id="IPR000210">
    <property type="entry name" value="BTB/POZ_dom"/>
</dbReference>
<dbReference type="SUPFAM" id="SSF141571">
    <property type="entry name" value="Pentapeptide repeat-like"/>
    <property type="match status" value="1"/>
</dbReference>
<dbReference type="InterPro" id="IPR003131">
    <property type="entry name" value="T1-type_BTB"/>
</dbReference>
<dbReference type="Gene3D" id="3.30.710.10">
    <property type="entry name" value="Potassium Channel Kv1.1, Chain A"/>
    <property type="match status" value="1"/>
</dbReference>
<protein>
    <submittedName>
        <fullName evidence="2">BTB POZ domain-containing protein</fullName>
    </submittedName>
</protein>
<dbReference type="Pfam" id="PF11834">
    <property type="entry name" value="KHA"/>
    <property type="match status" value="1"/>
</dbReference>
<organism evidence="2 3">
    <name type="scientific">Nesidiocoris tenuis</name>
    <dbReference type="NCBI Taxonomy" id="355587"/>
    <lineage>
        <taxon>Eukaryota</taxon>
        <taxon>Metazoa</taxon>
        <taxon>Ecdysozoa</taxon>
        <taxon>Arthropoda</taxon>
        <taxon>Hexapoda</taxon>
        <taxon>Insecta</taxon>
        <taxon>Pterygota</taxon>
        <taxon>Neoptera</taxon>
        <taxon>Paraneoptera</taxon>
        <taxon>Hemiptera</taxon>
        <taxon>Heteroptera</taxon>
        <taxon>Panheteroptera</taxon>
        <taxon>Cimicomorpha</taxon>
        <taxon>Miridae</taxon>
        <taxon>Dicyphina</taxon>
        <taxon>Nesidiocoris</taxon>
    </lineage>
</organism>
<dbReference type="SMART" id="SM00537">
    <property type="entry name" value="DCX"/>
    <property type="match status" value="1"/>
</dbReference>
<reference evidence="2 3" key="1">
    <citation type="submission" date="2023-09" db="EMBL/GenBank/DDBJ databases">
        <title>Nesidiocoris tenuis whole genome shotgun sequence.</title>
        <authorList>
            <person name="Shibata T."/>
            <person name="Shimoda M."/>
            <person name="Kobayashi T."/>
            <person name="Uehara T."/>
        </authorList>
    </citation>
    <scope>NUCLEOTIDE SEQUENCE [LARGE SCALE GENOMIC DNA]</scope>
    <source>
        <strain evidence="2 3">Japan</strain>
    </source>
</reference>
<dbReference type="EMBL" id="AP028915">
    <property type="protein sequence ID" value="BES96316.1"/>
    <property type="molecule type" value="Genomic_DNA"/>
</dbReference>